<dbReference type="GO" id="GO:0016491">
    <property type="term" value="F:oxidoreductase activity"/>
    <property type="evidence" value="ECO:0007669"/>
    <property type="project" value="InterPro"/>
</dbReference>
<dbReference type="Gene3D" id="2.40.40.20">
    <property type="match status" value="1"/>
</dbReference>
<dbReference type="InterPro" id="IPR037949">
    <property type="entry name" value="MopB_CT_Acetylene-hydratase"/>
</dbReference>
<evidence type="ECO:0000313" key="6">
    <source>
        <dbReference type="Proteomes" id="UP000468668"/>
    </source>
</evidence>
<accession>A0A6N6NNS9</accession>
<dbReference type="GeneID" id="98657423"/>
<keyword evidence="2" id="KW-0479">Metal-binding</keyword>
<reference evidence="5 6" key="1">
    <citation type="submission" date="2019-09" db="EMBL/GenBank/DDBJ databases">
        <title>Whole genome shotgun sequencing (WGS) of Ellagibacter isourolithinifaciens DSM 104140(T) and Adlercreutzia muris DSM 29508(T).</title>
        <authorList>
            <person name="Stoll D.A."/>
            <person name="Danylec N."/>
            <person name="Huch M."/>
        </authorList>
    </citation>
    <scope>NUCLEOTIDE SEQUENCE [LARGE SCALE GENOMIC DNA]</scope>
    <source>
        <strain evidence="5 6">DSM 104140</strain>
    </source>
</reference>
<dbReference type="SUPFAM" id="SSF50692">
    <property type="entry name" value="ADC-like"/>
    <property type="match status" value="1"/>
</dbReference>
<dbReference type="GO" id="GO:0018818">
    <property type="term" value="F:acetylene hydratase activity"/>
    <property type="evidence" value="ECO:0007669"/>
    <property type="project" value="InterPro"/>
</dbReference>
<dbReference type="Pfam" id="PF00384">
    <property type="entry name" value="Molybdopterin"/>
    <property type="match status" value="1"/>
</dbReference>
<dbReference type="Pfam" id="PF01568">
    <property type="entry name" value="Molydop_binding"/>
    <property type="match status" value="1"/>
</dbReference>
<feature type="domain" description="Molybdopterin oxidoreductase" evidence="3">
    <location>
        <begin position="80"/>
        <end position="612"/>
    </location>
</feature>
<dbReference type="Gene3D" id="3.40.50.740">
    <property type="match status" value="2"/>
</dbReference>
<evidence type="ECO:0000313" key="5">
    <source>
        <dbReference type="EMBL" id="KAB1641535.1"/>
    </source>
</evidence>
<dbReference type="InterPro" id="IPR009010">
    <property type="entry name" value="Asp_de-COase-like_dom_sf"/>
</dbReference>
<evidence type="ECO:0000259" key="4">
    <source>
        <dbReference type="Pfam" id="PF01568"/>
    </source>
</evidence>
<gene>
    <name evidence="5" type="ORF">F8C90_03270</name>
</gene>
<dbReference type="Gene3D" id="3.40.228.10">
    <property type="entry name" value="Dimethylsulfoxide Reductase, domain 2"/>
    <property type="match status" value="2"/>
</dbReference>
<sequence length="887" mass="101634">MSEKVSMLGVPNNTVDENGIRWRRTRCFMCHMNCGVWCGVDTKTGRLVEMRPNEEEGSVLCNRLGSKGEKAIKFHYHPKRINHCMKRVGEKGEDKWEEISWEQAIDEISTKLMALKEKYGAKTLFSSEGTYRSDHLWARTRFFNLFGNPGNVVDPGTICWCWNYSLNMAMVGWPVEAIMPVSPSYTGTIVNWGKRWSEAYAPEGPLWRTMRGRIEVNQDNPAQYINIDTTCIDGSATADIWLQPYPGTDCAISFAWLNVIFEEKLWDDKFVRYWSNAPFLVRKDTGKLVRLDEFNGGKHEDFLAINEISGQPVTWCSDENRYYEDCEVTPALQGTFKIKMADGSEVECWTAFDAIEDRFKDWTPERASKISNVPARKIREAARLYATNGPAFIGWGLGGGDQHGINASQFGIAKTMARILTGNIDNPGGEYVGQPADPDDKEKLFPVRDSELELSDLLTPEIQKDYIGNERFRVMSWHGFKAIDKCYRKMFGLNRPMLHQMLCSPSLMWKAILEKDPYPVTACICWSSNPLAWAPNTKRVYKALKALELLVVVDYWKTPTAALADYIIPAADWMERPCCTTSEDSNDFIVTGDRGVEPLYDRHMDFDFFRALGIACGQKEYWPWETYEDLIEYRLERVPDMNREKATNLGNYFPYGTDFYKYAKPLANGQLRGFATPSRKAEIFSSVLEELGYDPIPVYTEPETPLGNPELAKEYPLRLTTSGRISPLYHSEMRTPGHGTRSVVPWPMTWMHINDARKLHIREGDWIWIETRMGRIRQKAHVGWDVPEGMVQVPPSWWYPELPAEEPWSQGVFDCAANVLIDDDPDLADKMTATWNARGLLCKVYPCIDPADQSDENVPIEYYDNPDAETVWDRAYKEIGCWELNGK</sequence>
<comment type="caution">
    <text evidence="5">The sequence shown here is derived from an EMBL/GenBank/DDBJ whole genome shotgun (WGS) entry which is preliminary data.</text>
</comment>
<dbReference type="InterPro" id="IPR006657">
    <property type="entry name" value="MoPterin_dinucl-bd_dom"/>
</dbReference>
<dbReference type="OrthoDB" id="3169616at2"/>
<evidence type="ECO:0000259" key="3">
    <source>
        <dbReference type="Pfam" id="PF00384"/>
    </source>
</evidence>
<dbReference type="AlphaFoldDB" id="A0A6N6NNS9"/>
<dbReference type="Gene3D" id="2.20.25.90">
    <property type="entry name" value="ADC-like domains"/>
    <property type="match status" value="1"/>
</dbReference>
<dbReference type="PANTHER" id="PTHR43742">
    <property type="entry name" value="TRIMETHYLAMINE-N-OXIDE REDUCTASE"/>
    <property type="match status" value="1"/>
</dbReference>
<dbReference type="InterPro" id="IPR006656">
    <property type="entry name" value="Mopterin_OxRdtase"/>
</dbReference>
<dbReference type="InterPro" id="IPR050612">
    <property type="entry name" value="Prok_Mopterin_Oxidored"/>
</dbReference>
<dbReference type="SUPFAM" id="SSF53706">
    <property type="entry name" value="Formate dehydrogenase/DMSO reductase, domains 1-3"/>
    <property type="match status" value="1"/>
</dbReference>
<dbReference type="GO" id="GO:0043546">
    <property type="term" value="F:molybdopterin cofactor binding"/>
    <property type="evidence" value="ECO:0007669"/>
    <property type="project" value="InterPro"/>
</dbReference>
<dbReference type="EMBL" id="WAJR01000005">
    <property type="protein sequence ID" value="KAB1641535.1"/>
    <property type="molecule type" value="Genomic_DNA"/>
</dbReference>
<evidence type="ECO:0000256" key="2">
    <source>
        <dbReference type="ARBA" id="ARBA00022723"/>
    </source>
</evidence>
<dbReference type="RefSeq" id="WP_158049025.1">
    <property type="nucleotide sequence ID" value="NZ_DBEYPV010000005.1"/>
</dbReference>
<protein>
    <submittedName>
        <fullName evidence="5">Molybdopterin-dependent oxidoreductase</fullName>
    </submittedName>
</protein>
<comment type="similarity">
    <text evidence="1">Belongs to the prokaryotic molybdopterin-containing oxidoreductase family.</text>
</comment>
<evidence type="ECO:0000256" key="1">
    <source>
        <dbReference type="ARBA" id="ARBA00010312"/>
    </source>
</evidence>
<feature type="domain" description="Molybdopterin dinucleotide-binding" evidence="4">
    <location>
        <begin position="721"/>
        <end position="831"/>
    </location>
</feature>
<keyword evidence="6" id="KW-1185">Reference proteome</keyword>
<dbReference type="CDD" id="cd02781">
    <property type="entry name" value="MopB_CT_Acetylene-hydratase"/>
    <property type="match status" value="1"/>
</dbReference>
<dbReference type="Proteomes" id="UP000468668">
    <property type="component" value="Unassembled WGS sequence"/>
</dbReference>
<organism evidence="5 6">
    <name type="scientific">Ellagibacter isourolithinifaciens</name>
    <dbReference type="NCBI Taxonomy" id="2137581"/>
    <lineage>
        <taxon>Bacteria</taxon>
        <taxon>Bacillati</taxon>
        <taxon>Actinomycetota</taxon>
        <taxon>Coriobacteriia</taxon>
        <taxon>Eggerthellales</taxon>
        <taxon>Eggerthellaceae</taxon>
        <taxon>Ellagibacter</taxon>
    </lineage>
</organism>
<dbReference type="GO" id="GO:0046872">
    <property type="term" value="F:metal ion binding"/>
    <property type="evidence" value="ECO:0007669"/>
    <property type="project" value="UniProtKB-KW"/>
</dbReference>
<proteinExistence type="inferred from homology"/>
<name>A0A6N6NNS9_9ACTN</name>